<accession>A0A0F3IZ22</accession>
<dbReference type="InterPro" id="IPR010753">
    <property type="entry name" value="DUF1330"/>
</dbReference>
<reference evidence="2 3" key="1">
    <citation type="submission" date="2015-03" db="EMBL/GenBank/DDBJ databases">
        <title>Draft genome sequence of Elstera litoralis.</title>
        <authorList>
            <person name="Rahalkar M.C."/>
            <person name="Dhakephalkar P.K."/>
            <person name="Pore S.D."/>
            <person name="Arora P."/>
            <person name="Kapse N.G."/>
            <person name="Pandit P.S."/>
        </authorList>
    </citation>
    <scope>NUCLEOTIDE SEQUENCE [LARGE SCALE GENOMIC DNA]</scope>
    <source>
        <strain evidence="2 3">Dia-1</strain>
    </source>
</reference>
<comment type="caution">
    <text evidence="2">The sequence shown here is derived from an EMBL/GenBank/DDBJ whole genome shotgun (WGS) entry which is preliminary data.</text>
</comment>
<dbReference type="RefSeq" id="WP_045774436.1">
    <property type="nucleotide sequence ID" value="NZ_LAJY01000036.1"/>
</dbReference>
<dbReference type="Proteomes" id="UP000033774">
    <property type="component" value="Unassembled WGS sequence"/>
</dbReference>
<feature type="domain" description="DUF1330" evidence="1">
    <location>
        <begin position="3"/>
        <end position="96"/>
    </location>
</feature>
<name>A0A0F3IZ22_9PROT</name>
<dbReference type="Pfam" id="PF07045">
    <property type="entry name" value="DUF1330"/>
    <property type="match status" value="1"/>
</dbReference>
<keyword evidence="3" id="KW-1185">Reference proteome</keyword>
<evidence type="ECO:0000259" key="1">
    <source>
        <dbReference type="Pfam" id="PF07045"/>
    </source>
</evidence>
<organism evidence="2 3">
    <name type="scientific">Elstera litoralis</name>
    <dbReference type="NCBI Taxonomy" id="552518"/>
    <lineage>
        <taxon>Bacteria</taxon>
        <taxon>Pseudomonadati</taxon>
        <taxon>Pseudomonadota</taxon>
        <taxon>Alphaproteobacteria</taxon>
        <taxon>Rhodospirillales</taxon>
        <taxon>Rhodospirillaceae</taxon>
        <taxon>Elstera</taxon>
    </lineage>
</organism>
<evidence type="ECO:0000313" key="3">
    <source>
        <dbReference type="Proteomes" id="UP000033774"/>
    </source>
</evidence>
<dbReference type="AlphaFoldDB" id="A0A0F3IZ22"/>
<dbReference type="OrthoDB" id="9806380at2"/>
<dbReference type="PATRIC" id="fig|552518.3.peg.2417"/>
<dbReference type="EMBL" id="LAJY01000036">
    <property type="protein sequence ID" value="KJV10849.1"/>
    <property type="molecule type" value="Genomic_DNA"/>
</dbReference>
<gene>
    <name evidence="2" type="ORF">VZ95_02280</name>
</gene>
<dbReference type="PANTHER" id="PTHR41521">
    <property type="match status" value="1"/>
</dbReference>
<protein>
    <recommendedName>
        <fullName evidence="1">DUF1330 domain-containing protein</fullName>
    </recommendedName>
</protein>
<dbReference type="PANTHER" id="PTHR41521:SF4">
    <property type="entry name" value="BLR0684 PROTEIN"/>
    <property type="match status" value="1"/>
</dbReference>
<evidence type="ECO:0000313" key="2">
    <source>
        <dbReference type="EMBL" id="KJV10849.1"/>
    </source>
</evidence>
<dbReference type="SUPFAM" id="SSF54909">
    <property type="entry name" value="Dimeric alpha+beta barrel"/>
    <property type="match status" value="1"/>
</dbReference>
<sequence length="117" mass="12661">MPTYALARLIVTRPGPELFDYLRQIDATLAPFGGRYLVHGVPVERLEGDWPPGDLILLAFPNRAAAHGWYASPAYQAIKPLRTASAEGDVIFVEGVAAGHRGADLLAYLDPPPSVPR</sequence>
<proteinExistence type="predicted"/>
<dbReference type="Gene3D" id="3.30.70.100">
    <property type="match status" value="1"/>
</dbReference>
<dbReference type="InterPro" id="IPR011008">
    <property type="entry name" value="Dimeric_a/b-barrel"/>
</dbReference>